<dbReference type="EMBL" id="JAGMWT010000007">
    <property type="protein sequence ID" value="KAH7125188.1"/>
    <property type="molecule type" value="Genomic_DNA"/>
</dbReference>
<keyword evidence="1" id="KW-0732">Signal</keyword>
<accession>A0A9P9DTM4</accession>
<feature type="chain" id="PRO_5040404697" evidence="1">
    <location>
        <begin position="32"/>
        <end position="114"/>
    </location>
</feature>
<feature type="signal peptide" evidence="1">
    <location>
        <begin position="1"/>
        <end position="31"/>
    </location>
</feature>
<organism evidence="2 3">
    <name type="scientific">Dendryphion nanum</name>
    <dbReference type="NCBI Taxonomy" id="256645"/>
    <lineage>
        <taxon>Eukaryota</taxon>
        <taxon>Fungi</taxon>
        <taxon>Dikarya</taxon>
        <taxon>Ascomycota</taxon>
        <taxon>Pezizomycotina</taxon>
        <taxon>Dothideomycetes</taxon>
        <taxon>Pleosporomycetidae</taxon>
        <taxon>Pleosporales</taxon>
        <taxon>Torulaceae</taxon>
        <taxon>Dendryphion</taxon>
    </lineage>
</organism>
<proteinExistence type="predicted"/>
<reference evidence="2" key="1">
    <citation type="journal article" date="2021" name="Nat. Commun.">
        <title>Genetic determinants of endophytism in the Arabidopsis root mycobiome.</title>
        <authorList>
            <person name="Mesny F."/>
            <person name="Miyauchi S."/>
            <person name="Thiergart T."/>
            <person name="Pickel B."/>
            <person name="Atanasova L."/>
            <person name="Karlsson M."/>
            <person name="Huettel B."/>
            <person name="Barry K.W."/>
            <person name="Haridas S."/>
            <person name="Chen C."/>
            <person name="Bauer D."/>
            <person name="Andreopoulos W."/>
            <person name="Pangilinan J."/>
            <person name="LaButti K."/>
            <person name="Riley R."/>
            <person name="Lipzen A."/>
            <person name="Clum A."/>
            <person name="Drula E."/>
            <person name="Henrissat B."/>
            <person name="Kohler A."/>
            <person name="Grigoriev I.V."/>
            <person name="Martin F.M."/>
            <person name="Hacquard S."/>
        </authorList>
    </citation>
    <scope>NUCLEOTIDE SEQUENCE</scope>
    <source>
        <strain evidence="2">MPI-CAGE-CH-0243</strain>
    </source>
</reference>
<keyword evidence="3" id="KW-1185">Reference proteome</keyword>
<dbReference type="Proteomes" id="UP000700596">
    <property type="component" value="Unassembled WGS sequence"/>
</dbReference>
<evidence type="ECO:0000313" key="2">
    <source>
        <dbReference type="EMBL" id="KAH7125188.1"/>
    </source>
</evidence>
<protein>
    <submittedName>
        <fullName evidence="2">Uncharacterized protein</fullName>
    </submittedName>
</protein>
<gene>
    <name evidence="2" type="ORF">B0J11DRAFT_527726</name>
</gene>
<name>A0A9P9DTM4_9PLEO</name>
<evidence type="ECO:0000256" key="1">
    <source>
        <dbReference type="SAM" id="SignalP"/>
    </source>
</evidence>
<dbReference type="OrthoDB" id="5178825at2759"/>
<comment type="caution">
    <text evidence="2">The sequence shown here is derived from an EMBL/GenBank/DDBJ whole genome shotgun (WGS) entry which is preliminary data.</text>
</comment>
<dbReference type="AlphaFoldDB" id="A0A9P9DTM4"/>
<sequence length="114" mass="12331">MPSMTIANNIRMRFQLFNAAAAFMLLGIASAQCNCVHNGDAGRWEDSLDPASRLGDLCKKGGGCHQATKGRMCVSGDLGKCTCAVDSAKAWQSWNQDWWLWSAITCDGLSITIT</sequence>
<evidence type="ECO:0000313" key="3">
    <source>
        <dbReference type="Proteomes" id="UP000700596"/>
    </source>
</evidence>